<dbReference type="InterPro" id="IPR029787">
    <property type="entry name" value="Nucleotide_cyclase"/>
</dbReference>
<comment type="caution">
    <text evidence="6">The sequence shown here is derived from an EMBL/GenBank/DDBJ whole genome shotgun (WGS) entry which is preliminary data.</text>
</comment>
<sequence>MSTPKPSRRRARLRLRSPFGITLAFTACSTLWILLSGTVVNALFDDPDTIYYVELLKGFAYTAVVAALLYVLLRSWQGLLHHAIAVAEHNEARLERVLLGSNDGWWDWDIGTDTIYYSPRWWSMLGYQPNELPADSRLWLRMVPPGEVHEVEAAMSKLLSGDAKSGRLEVRMRHKDGHYVPVITRFRIQRDAGGKPTCVSGTNTDMTDFNAAQRRLHQAAAVFETTREGILVTDAQARIIMVNQGFSAATGYSEAELLGRTPAVLSSGKHDPAFFQAMWEALATDGYWRGEVCNRNKSGEMHSDFLSISAVRDDKGKVINYVGVYADVSQIRESERKLDFLAHHDPLTGLPNRLMLTTELDHATKAARRQHSSFALLLLDLDRFKDVNDSYGHAAGDELLVQVASCLRQRLRDADIVARLGGDEFVVLLENITHDEDGGRVADEIAEWLSQGWTLSNGAEVRIGVSIGISVFPAHGKDSNELIQHADAAMYLAKQQGSGCYRYFSQRLTHDARHRLELEARLHQAVQRNQLRAFYQPQIDIASGRLIGAEALVRWFDPERGLIAPQRFIPVAESSGLINQIGKWILWQSCMQGKRWIEAGFPPIIVAVNVSPASS</sequence>
<dbReference type="PANTHER" id="PTHR44757">
    <property type="entry name" value="DIGUANYLATE CYCLASE DGCP"/>
    <property type="match status" value="1"/>
</dbReference>
<dbReference type="EMBL" id="QYUP01000111">
    <property type="protein sequence ID" value="RJG15884.1"/>
    <property type="molecule type" value="Genomic_DNA"/>
</dbReference>
<dbReference type="InterPro" id="IPR000700">
    <property type="entry name" value="PAS-assoc_C"/>
</dbReference>
<dbReference type="NCBIfam" id="TIGR00229">
    <property type="entry name" value="sensory_box"/>
    <property type="match status" value="2"/>
</dbReference>
<gene>
    <name evidence="6" type="ORF">D3872_11790</name>
</gene>
<dbReference type="SMART" id="SM00091">
    <property type="entry name" value="PAS"/>
    <property type="match status" value="2"/>
</dbReference>
<dbReference type="PROSITE" id="PS51257">
    <property type="entry name" value="PROKAR_LIPOPROTEIN"/>
    <property type="match status" value="1"/>
</dbReference>
<dbReference type="NCBIfam" id="TIGR00254">
    <property type="entry name" value="GGDEF"/>
    <property type="match status" value="1"/>
</dbReference>
<feature type="domain" description="EAL" evidence="4">
    <location>
        <begin position="515"/>
        <end position="615"/>
    </location>
</feature>
<dbReference type="Pfam" id="PF00563">
    <property type="entry name" value="EAL"/>
    <property type="match status" value="1"/>
</dbReference>
<dbReference type="PROSITE" id="PS50113">
    <property type="entry name" value="PAC"/>
    <property type="match status" value="2"/>
</dbReference>
<dbReference type="AlphaFoldDB" id="A0A418XTA1"/>
<dbReference type="Gene3D" id="3.30.70.270">
    <property type="match status" value="1"/>
</dbReference>
<feature type="transmembrane region" description="Helical" evidence="1">
    <location>
        <begin position="21"/>
        <end position="44"/>
    </location>
</feature>
<feature type="transmembrane region" description="Helical" evidence="1">
    <location>
        <begin position="50"/>
        <end position="73"/>
    </location>
</feature>
<reference evidence="6 7" key="1">
    <citation type="submission" date="2018-09" db="EMBL/GenBank/DDBJ databases">
        <authorList>
            <person name="Zhu H."/>
        </authorList>
    </citation>
    <scope>NUCLEOTIDE SEQUENCE [LARGE SCALE GENOMIC DNA]</scope>
    <source>
        <strain evidence="6 7">K1S02-61</strain>
    </source>
</reference>
<dbReference type="InterPro" id="IPR052155">
    <property type="entry name" value="Biofilm_reg_signaling"/>
</dbReference>
<evidence type="ECO:0000256" key="1">
    <source>
        <dbReference type="SAM" id="Phobius"/>
    </source>
</evidence>
<dbReference type="PANTHER" id="PTHR44757:SF2">
    <property type="entry name" value="BIOFILM ARCHITECTURE MAINTENANCE PROTEIN MBAA"/>
    <property type="match status" value="1"/>
</dbReference>
<keyword evidence="1" id="KW-1133">Transmembrane helix</keyword>
<evidence type="ECO:0000259" key="5">
    <source>
        <dbReference type="PROSITE" id="PS50887"/>
    </source>
</evidence>
<evidence type="ECO:0000259" key="3">
    <source>
        <dbReference type="PROSITE" id="PS50113"/>
    </source>
</evidence>
<feature type="domain" description="PAS" evidence="2">
    <location>
        <begin position="215"/>
        <end position="261"/>
    </location>
</feature>
<feature type="domain" description="GGDEF" evidence="5">
    <location>
        <begin position="372"/>
        <end position="506"/>
    </location>
</feature>
<dbReference type="SUPFAM" id="SSF141868">
    <property type="entry name" value="EAL domain-like"/>
    <property type="match status" value="1"/>
</dbReference>
<dbReference type="SMART" id="SM00086">
    <property type="entry name" value="PAC"/>
    <property type="match status" value="2"/>
</dbReference>
<feature type="domain" description="PAC" evidence="3">
    <location>
        <begin position="288"/>
        <end position="340"/>
    </location>
</feature>
<evidence type="ECO:0000313" key="7">
    <source>
        <dbReference type="Proteomes" id="UP000284006"/>
    </source>
</evidence>
<evidence type="ECO:0000313" key="6">
    <source>
        <dbReference type="EMBL" id="RJG15884.1"/>
    </source>
</evidence>
<protein>
    <submittedName>
        <fullName evidence="6">Diguanylate cyclase</fullName>
    </submittedName>
</protein>
<dbReference type="InterPro" id="IPR035919">
    <property type="entry name" value="EAL_sf"/>
</dbReference>
<dbReference type="SUPFAM" id="SSF55785">
    <property type="entry name" value="PYP-like sensor domain (PAS domain)"/>
    <property type="match status" value="2"/>
</dbReference>
<keyword evidence="1" id="KW-0472">Membrane</keyword>
<dbReference type="PROSITE" id="PS50883">
    <property type="entry name" value="EAL"/>
    <property type="match status" value="1"/>
</dbReference>
<dbReference type="InterPro" id="IPR000014">
    <property type="entry name" value="PAS"/>
</dbReference>
<dbReference type="InterPro" id="IPR013655">
    <property type="entry name" value="PAS_fold_3"/>
</dbReference>
<dbReference type="CDD" id="cd00130">
    <property type="entry name" value="PAS"/>
    <property type="match status" value="2"/>
</dbReference>
<dbReference type="InterPro" id="IPR000160">
    <property type="entry name" value="GGDEF_dom"/>
</dbReference>
<accession>A0A418XTA1</accession>
<evidence type="ECO:0000259" key="4">
    <source>
        <dbReference type="PROSITE" id="PS50883"/>
    </source>
</evidence>
<evidence type="ECO:0000259" key="2">
    <source>
        <dbReference type="PROSITE" id="PS50112"/>
    </source>
</evidence>
<dbReference type="CDD" id="cd01949">
    <property type="entry name" value="GGDEF"/>
    <property type="match status" value="1"/>
</dbReference>
<dbReference type="SUPFAM" id="SSF55073">
    <property type="entry name" value="Nucleotide cyclase"/>
    <property type="match status" value="1"/>
</dbReference>
<dbReference type="InterPro" id="IPR001610">
    <property type="entry name" value="PAC"/>
</dbReference>
<dbReference type="Pfam" id="PF00990">
    <property type="entry name" value="GGDEF"/>
    <property type="match status" value="1"/>
</dbReference>
<keyword evidence="7" id="KW-1185">Reference proteome</keyword>
<name>A0A418XTA1_9BURK</name>
<dbReference type="Gene3D" id="3.20.20.450">
    <property type="entry name" value="EAL domain"/>
    <property type="match status" value="1"/>
</dbReference>
<feature type="domain" description="PAC" evidence="3">
    <location>
        <begin position="166"/>
        <end position="218"/>
    </location>
</feature>
<dbReference type="PROSITE" id="PS50112">
    <property type="entry name" value="PAS"/>
    <property type="match status" value="2"/>
</dbReference>
<dbReference type="SMART" id="SM00052">
    <property type="entry name" value="EAL"/>
    <property type="match status" value="1"/>
</dbReference>
<dbReference type="Gene3D" id="3.30.450.20">
    <property type="entry name" value="PAS domain"/>
    <property type="match status" value="2"/>
</dbReference>
<dbReference type="GO" id="GO:0003824">
    <property type="term" value="F:catalytic activity"/>
    <property type="evidence" value="ECO:0007669"/>
    <property type="project" value="UniProtKB-ARBA"/>
</dbReference>
<dbReference type="FunFam" id="3.30.70.270:FF:000001">
    <property type="entry name" value="Diguanylate cyclase domain protein"/>
    <property type="match status" value="1"/>
</dbReference>
<dbReference type="Pfam" id="PF13426">
    <property type="entry name" value="PAS_9"/>
    <property type="match status" value="1"/>
</dbReference>
<organism evidence="6 7">
    <name type="scientific">Massilia cavernae</name>
    <dbReference type="NCBI Taxonomy" id="2320864"/>
    <lineage>
        <taxon>Bacteria</taxon>
        <taxon>Pseudomonadati</taxon>
        <taxon>Pseudomonadota</taxon>
        <taxon>Betaproteobacteria</taxon>
        <taxon>Burkholderiales</taxon>
        <taxon>Oxalobacteraceae</taxon>
        <taxon>Telluria group</taxon>
        <taxon>Massilia</taxon>
    </lineage>
</organism>
<keyword evidence="1" id="KW-0812">Transmembrane</keyword>
<dbReference type="OrthoDB" id="9813903at2"/>
<dbReference type="Proteomes" id="UP000284006">
    <property type="component" value="Unassembled WGS sequence"/>
</dbReference>
<feature type="domain" description="PAS" evidence="2">
    <location>
        <begin position="90"/>
        <end position="162"/>
    </location>
</feature>
<dbReference type="CDD" id="cd01948">
    <property type="entry name" value="EAL"/>
    <property type="match status" value="1"/>
</dbReference>
<proteinExistence type="predicted"/>
<dbReference type="InterPro" id="IPR043128">
    <property type="entry name" value="Rev_trsase/Diguanyl_cyclase"/>
</dbReference>
<dbReference type="SMART" id="SM00267">
    <property type="entry name" value="GGDEF"/>
    <property type="match status" value="1"/>
</dbReference>
<dbReference type="InterPro" id="IPR001633">
    <property type="entry name" value="EAL_dom"/>
</dbReference>
<dbReference type="Pfam" id="PF08447">
    <property type="entry name" value="PAS_3"/>
    <property type="match status" value="1"/>
</dbReference>
<dbReference type="PROSITE" id="PS50887">
    <property type="entry name" value="GGDEF"/>
    <property type="match status" value="1"/>
</dbReference>
<dbReference type="InterPro" id="IPR035965">
    <property type="entry name" value="PAS-like_dom_sf"/>
</dbReference>